<sequence>MLYIYSHFKQATVGDVNTARPGITDFKGKAKWDAWNSLKGKSKEDAIKAYIEKVEELKKKYGI</sequence>
<evidence type="ECO:0000313" key="9">
    <source>
        <dbReference type="Ensembl" id="ENSMODP00000000472.3"/>
    </source>
</evidence>
<protein>
    <recommendedName>
        <fullName evidence="7">Acyl-CoA-binding protein</fullName>
    </recommendedName>
</protein>
<dbReference type="GO" id="GO:0005783">
    <property type="term" value="C:endoplasmic reticulum"/>
    <property type="evidence" value="ECO:0007669"/>
    <property type="project" value="UniProtKB-SubCell"/>
</dbReference>
<dbReference type="GO" id="GO:0000062">
    <property type="term" value="F:fatty-acyl-CoA binding"/>
    <property type="evidence" value="ECO:0000318"/>
    <property type="project" value="GO_Central"/>
</dbReference>
<dbReference type="Bgee" id="ENSMODG00000000393">
    <property type="expression patterns" value="Expressed in spermatocyte and 21 other cell types or tissues"/>
</dbReference>
<dbReference type="PANTHER" id="PTHR23310:SF54">
    <property type="entry name" value="ACYL-COA-BINDING PROTEIN"/>
    <property type="match status" value="1"/>
</dbReference>
<dbReference type="AlphaFoldDB" id="F6R7V5"/>
<accession>F6R7V5</accession>
<reference evidence="9" key="3">
    <citation type="submission" date="2025-09" db="UniProtKB">
        <authorList>
            <consortium name="Ensembl"/>
        </authorList>
    </citation>
    <scope>IDENTIFICATION</scope>
</reference>
<keyword evidence="3" id="KW-0813">Transport</keyword>
<keyword evidence="6" id="KW-0446">Lipid-binding</keyword>
<dbReference type="SUPFAM" id="SSF47027">
    <property type="entry name" value="Acyl-CoA binding protein"/>
    <property type="match status" value="1"/>
</dbReference>
<dbReference type="CTD" id="1622"/>
<dbReference type="GO" id="GO:0036042">
    <property type="term" value="F:long-chain fatty acyl-CoA binding"/>
    <property type="evidence" value="ECO:0007669"/>
    <property type="project" value="Ensembl"/>
</dbReference>
<name>F6R7V5_MONDO</name>
<comment type="subcellular location">
    <subcellularLocation>
        <location evidence="1">Endoplasmic reticulum</location>
    </subcellularLocation>
    <subcellularLocation>
        <location evidence="2">Golgi apparatus</location>
    </subcellularLocation>
</comment>
<evidence type="ECO:0000256" key="1">
    <source>
        <dbReference type="ARBA" id="ARBA00004240"/>
    </source>
</evidence>
<dbReference type="GO" id="GO:0032994">
    <property type="term" value="C:protein-lipid complex"/>
    <property type="evidence" value="ECO:0007669"/>
    <property type="project" value="Ensembl"/>
</dbReference>
<dbReference type="GeneID" id="100013541"/>
<evidence type="ECO:0000256" key="2">
    <source>
        <dbReference type="ARBA" id="ARBA00004555"/>
    </source>
</evidence>
<dbReference type="GO" id="GO:0042802">
    <property type="term" value="F:identical protein binding"/>
    <property type="evidence" value="ECO:0007669"/>
    <property type="project" value="Ensembl"/>
</dbReference>
<dbReference type="RefSeq" id="XP_056649737.1">
    <property type="nucleotide sequence ID" value="XM_056793759.1"/>
</dbReference>
<dbReference type="PROSITE" id="PS51228">
    <property type="entry name" value="ACB_2"/>
    <property type="match status" value="1"/>
</dbReference>
<evidence type="ECO:0000256" key="5">
    <source>
        <dbReference type="ARBA" id="ARBA00023034"/>
    </source>
</evidence>
<evidence type="ECO:0000259" key="8">
    <source>
        <dbReference type="PROSITE" id="PS51228"/>
    </source>
</evidence>
<dbReference type="GO" id="GO:0036151">
    <property type="term" value="P:phosphatidylcholine acyl-chain remodeling"/>
    <property type="evidence" value="ECO:0007669"/>
    <property type="project" value="Ensembl"/>
</dbReference>
<dbReference type="InterPro" id="IPR035984">
    <property type="entry name" value="Acyl-CoA-binding_sf"/>
</dbReference>
<proteinExistence type="predicted"/>
<dbReference type="GO" id="GO:0005794">
    <property type="term" value="C:Golgi apparatus"/>
    <property type="evidence" value="ECO:0007669"/>
    <property type="project" value="UniProtKB-SubCell"/>
</dbReference>
<dbReference type="STRING" id="13616.ENSMODP00000000472"/>
<dbReference type="GO" id="GO:2001140">
    <property type="term" value="P:positive regulation of phospholipid transport"/>
    <property type="evidence" value="ECO:0007669"/>
    <property type="project" value="Ensembl"/>
</dbReference>
<dbReference type="Pfam" id="PF00887">
    <property type="entry name" value="ACBP"/>
    <property type="match status" value="1"/>
</dbReference>
<feature type="domain" description="ACB" evidence="8">
    <location>
        <begin position="1"/>
        <end position="63"/>
    </location>
</feature>
<dbReference type="InterPro" id="IPR000582">
    <property type="entry name" value="Acyl-CoA-binding_protein"/>
</dbReference>
<dbReference type="Ensembl" id="ENSMODT00000000482.3">
    <property type="protein sequence ID" value="ENSMODP00000000472.3"/>
    <property type="gene ID" value="ENSMODG00000000393.3"/>
</dbReference>
<organism evidence="9 10">
    <name type="scientific">Monodelphis domestica</name>
    <name type="common">Gray short-tailed opossum</name>
    <dbReference type="NCBI Taxonomy" id="13616"/>
    <lineage>
        <taxon>Eukaryota</taxon>
        <taxon>Metazoa</taxon>
        <taxon>Chordata</taxon>
        <taxon>Craniata</taxon>
        <taxon>Vertebrata</taxon>
        <taxon>Euteleostomi</taxon>
        <taxon>Mammalia</taxon>
        <taxon>Metatheria</taxon>
        <taxon>Didelphimorphia</taxon>
        <taxon>Didelphidae</taxon>
        <taxon>Monodelphis</taxon>
    </lineage>
</organism>
<dbReference type="PRINTS" id="PR00689">
    <property type="entry name" value="ACOABINDINGP"/>
</dbReference>
<evidence type="ECO:0000256" key="3">
    <source>
        <dbReference type="ARBA" id="ARBA00022448"/>
    </source>
</evidence>
<dbReference type="InParanoid" id="F6R7V5"/>
<evidence type="ECO:0000256" key="4">
    <source>
        <dbReference type="ARBA" id="ARBA00022824"/>
    </source>
</evidence>
<keyword evidence="5" id="KW-0333">Golgi apparatus</keyword>
<dbReference type="GeneTree" id="ENSGT00940000154846"/>
<evidence type="ECO:0000313" key="10">
    <source>
        <dbReference type="Proteomes" id="UP000002280"/>
    </source>
</evidence>
<dbReference type="eggNOG" id="KOG0817">
    <property type="taxonomic scope" value="Eukaryota"/>
</dbReference>
<gene>
    <name evidence="9" type="primary">DBI</name>
</gene>
<dbReference type="InterPro" id="IPR014352">
    <property type="entry name" value="FERM/acyl-CoA-bd_prot_sf"/>
</dbReference>
<dbReference type="GO" id="GO:0006631">
    <property type="term" value="P:fatty acid metabolic process"/>
    <property type="evidence" value="ECO:0000318"/>
    <property type="project" value="GO_Central"/>
</dbReference>
<evidence type="ECO:0000256" key="7">
    <source>
        <dbReference type="ARBA" id="ARBA00039735"/>
    </source>
</evidence>
<dbReference type="Proteomes" id="UP000002280">
    <property type="component" value="Chromosome 4"/>
</dbReference>
<keyword evidence="4" id="KW-0256">Endoplasmic reticulum</keyword>
<dbReference type="OMA" id="YFYKYYK"/>
<evidence type="ECO:0000256" key="6">
    <source>
        <dbReference type="ARBA" id="ARBA00023121"/>
    </source>
</evidence>
<dbReference type="HOGENOM" id="CLU_118853_4_1_1"/>
<keyword evidence="10" id="KW-1185">Reference proteome</keyword>
<reference evidence="9" key="2">
    <citation type="submission" date="2025-08" db="UniProtKB">
        <authorList>
            <consortium name="Ensembl"/>
        </authorList>
    </citation>
    <scope>IDENTIFICATION</scope>
</reference>
<reference evidence="9 10" key="1">
    <citation type="journal article" date="2007" name="Nature">
        <title>Genome of the marsupial Monodelphis domestica reveals innovation in non-coding sequences.</title>
        <authorList>
            <person name="Mikkelsen T.S."/>
            <person name="Wakefield M.J."/>
            <person name="Aken B."/>
            <person name="Amemiya C.T."/>
            <person name="Chang J.L."/>
            <person name="Duke S."/>
            <person name="Garber M."/>
            <person name="Gentles A.J."/>
            <person name="Goodstadt L."/>
            <person name="Heger A."/>
            <person name="Jurka J."/>
            <person name="Kamal M."/>
            <person name="Mauceli E."/>
            <person name="Searle S.M."/>
            <person name="Sharpe T."/>
            <person name="Baker M.L."/>
            <person name="Batzer M.A."/>
            <person name="Benos P.V."/>
            <person name="Belov K."/>
            <person name="Clamp M."/>
            <person name="Cook A."/>
            <person name="Cuff J."/>
            <person name="Das R."/>
            <person name="Davidow L."/>
            <person name="Deakin J.E."/>
            <person name="Fazzari M.J."/>
            <person name="Glass J.L."/>
            <person name="Grabherr M."/>
            <person name="Greally J.M."/>
            <person name="Gu W."/>
            <person name="Hore T.A."/>
            <person name="Huttley G.A."/>
            <person name="Kleber M."/>
            <person name="Jirtle R.L."/>
            <person name="Koina E."/>
            <person name="Lee J.T."/>
            <person name="Mahony S."/>
            <person name="Marra M.A."/>
            <person name="Miller R.D."/>
            <person name="Nicholls R.D."/>
            <person name="Oda M."/>
            <person name="Papenfuss A.T."/>
            <person name="Parra Z.E."/>
            <person name="Pollock D.D."/>
            <person name="Ray D.A."/>
            <person name="Schein J.E."/>
            <person name="Speed T.P."/>
            <person name="Thompson K."/>
            <person name="VandeBerg J.L."/>
            <person name="Wade C.M."/>
            <person name="Walker J.A."/>
            <person name="Waters P.D."/>
            <person name="Webber C."/>
            <person name="Weidman J.R."/>
            <person name="Xie X."/>
            <person name="Zody M.C."/>
            <person name="Baldwin J."/>
            <person name="Abdouelleil A."/>
            <person name="Abdulkadir J."/>
            <person name="Abebe A."/>
            <person name="Abera B."/>
            <person name="Abreu J."/>
            <person name="Acer S.C."/>
            <person name="Aftuck L."/>
            <person name="Alexander A."/>
            <person name="An P."/>
            <person name="Anderson E."/>
            <person name="Anderson S."/>
            <person name="Arachi H."/>
            <person name="Azer M."/>
            <person name="Bachantsang P."/>
            <person name="Barry A."/>
            <person name="Bayul T."/>
            <person name="Berlin A."/>
            <person name="Bessette D."/>
            <person name="Bloom T."/>
            <person name="Bloom T."/>
            <person name="Boguslavskiy L."/>
            <person name="Bonnet C."/>
            <person name="Boukhgalter B."/>
            <person name="Bourzgui I."/>
            <person name="Brown A."/>
            <person name="Cahill P."/>
            <person name="Channer S."/>
            <person name="Cheshatsang Y."/>
            <person name="Chuda L."/>
            <person name="Citroen M."/>
            <person name="Collymore A."/>
            <person name="Cooke P."/>
            <person name="Costello M."/>
            <person name="D'Aco K."/>
            <person name="Daza R."/>
            <person name="De Haan G."/>
            <person name="DeGray S."/>
            <person name="DeMaso C."/>
            <person name="Dhargay N."/>
            <person name="Dooley K."/>
            <person name="Dooley E."/>
            <person name="Doricent M."/>
            <person name="Dorje P."/>
            <person name="Dorjee K."/>
            <person name="Dupes A."/>
            <person name="Elong R."/>
            <person name="Falk J."/>
            <person name="Farina A."/>
            <person name="Faro S."/>
            <person name="Ferguson D."/>
            <person name="Fisher S."/>
            <person name="Foley C.D."/>
            <person name="Franke A."/>
            <person name="Friedrich D."/>
            <person name="Gadbois L."/>
            <person name="Gearin G."/>
            <person name="Gearin C.R."/>
            <person name="Giannoukos G."/>
            <person name="Goode T."/>
            <person name="Graham J."/>
            <person name="Grandbois E."/>
            <person name="Grewal S."/>
            <person name="Gyaltsen K."/>
            <person name="Hafez N."/>
            <person name="Hagos B."/>
            <person name="Hall J."/>
            <person name="Henson C."/>
            <person name="Hollinger A."/>
            <person name="Honan T."/>
            <person name="Huard M.D."/>
            <person name="Hughes L."/>
            <person name="Hurhula B."/>
            <person name="Husby M.E."/>
            <person name="Kamat A."/>
            <person name="Kanga B."/>
            <person name="Kashin S."/>
            <person name="Khazanovich D."/>
            <person name="Kisner P."/>
            <person name="Lance K."/>
            <person name="Lara M."/>
            <person name="Lee W."/>
            <person name="Lennon N."/>
            <person name="Letendre F."/>
            <person name="LeVine R."/>
            <person name="Lipovsky A."/>
            <person name="Liu X."/>
            <person name="Liu J."/>
            <person name="Liu S."/>
            <person name="Lokyitsang T."/>
            <person name="Lokyitsang Y."/>
            <person name="Lubonja R."/>
            <person name="Lui A."/>
            <person name="MacDonald P."/>
            <person name="Magnisalis V."/>
            <person name="Maru K."/>
            <person name="Matthews C."/>
            <person name="McCusker W."/>
            <person name="McDonough S."/>
            <person name="Mehta T."/>
            <person name="Meldrim J."/>
            <person name="Meneus L."/>
            <person name="Mihai O."/>
            <person name="Mihalev A."/>
            <person name="Mihova T."/>
            <person name="Mittelman R."/>
            <person name="Mlenga V."/>
            <person name="Montmayeur A."/>
            <person name="Mulrain L."/>
            <person name="Navidi A."/>
            <person name="Naylor J."/>
            <person name="Negash T."/>
            <person name="Nguyen T."/>
            <person name="Nguyen N."/>
            <person name="Nicol R."/>
            <person name="Norbu C."/>
            <person name="Norbu N."/>
            <person name="Novod N."/>
            <person name="O'Neill B."/>
            <person name="Osman S."/>
            <person name="Markiewicz E."/>
            <person name="Oyono O.L."/>
            <person name="Patti C."/>
            <person name="Phunkhang P."/>
            <person name="Pierre F."/>
            <person name="Priest M."/>
            <person name="Raghuraman S."/>
            <person name="Rege F."/>
            <person name="Reyes R."/>
            <person name="Rise C."/>
            <person name="Rogov P."/>
            <person name="Ross K."/>
            <person name="Ryan E."/>
            <person name="Settipalli S."/>
            <person name="Shea T."/>
            <person name="Sherpa N."/>
            <person name="Shi L."/>
            <person name="Shih D."/>
            <person name="Sparrow T."/>
            <person name="Spaulding J."/>
            <person name="Stalker J."/>
            <person name="Stange-Thomann N."/>
            <person name="Stavropoulos S."/>
            <person name="Stone C."/>
            <person name="Strader C."/>
            <person name="Tesfaye S."/>
            <person name="Thomson T."/>
            <person name="Thoulutsang Y."/>
            <person name="Thoulutsang D."/>
            <person name="Topham K."/>
            <person name="Topping I."/>
            <person name="Tsamla T."/>
            <person name="Vassiliev H."/>
            <person name="Vo A."/>
            <person name="Wangchuk T."/>
            <person name="Wangdi T."/>
            <person name="Weiand M."/>
            <person name="Wilkinson J."/>
            <person name="Wilson A."/>
            <person name="Yadav S."/>
            <person name="Young G."/>
            <person name="Yu Q."/>
            <person name="Zembek L."/>
            <person name="Zhong D."/>
            <person name="Zimmer A."/>
            <person name="Zwirko Z."/>
            <person name="Jaffe D.B."/>
            <person name="Alvarez P."/>
            <person name="Brockman W."/>
            <person name="Butler J."/>
            <person name="Chin C."/>
            <person name="Gnerre S."/>
            <person name="MacCallum I."/>
            <person name="Graves J.A."/>
            <person name="Ponting C.P."/>
            <person name="Breen M."/>
            <person name="Samollow P.B."/>
            <person name="Lander E.S."/>
            <person name="Lindblad-Toh K."/>
        </authorList>
    </citation>
    <scope>NUCLEOTIDE SEQUENCE [LARGE SCALE GENOMIC DNA]</scope>
</reference>
<dbReference type="Gene3D" id="1.20.80.10">
    <property type="match status" value="1"/>
</dbReference>
<dbReference type="PANTHER" id="PTHR23310">
    <property type="entry name" value="ACYL-COA-BINDING PROTEIN, ACBP"/>
    <property type="match status" value="1"/>
</dbReference>